<dbReference type="InterPro" id="IPR036188">
    <property type="entry name" value="FAD/NAD-bd_sf"/>
</dbReference>
<evidence type="ECO:0000313" key="3">
    <source>
        <dbReference type="Proteomes" id="UP000198876"/>
    </source>
</evidence>
<protein>
    <submittedName>
        <fullName evidence="2">Sulfide:quinone oxidoreductase</fullName>
    </submittedName>
</protein>
<dbReference type="Proteomes" id="UP000198876">
    <property type="component" value="Unassembled WGS sequence"/>
</dbReference>
<dbReference type="EMBL" id="FOOQ01000001">
    <property type="protein sequence ID" value="SFF77446.1"/>
    <property type="molecule type" value="Genomic_DNA"/>
</dbReference>
<evidence type="ECO:0000313" key="2">
    <source>
        <dbReference type="EMBL" id="SFF77446.1"/>
    </source>
</evidence>
<dbReference type="RefSeq" id="WP_092887228.1">
    <property type="nucleotide sequence ID" value="NZ_FOOQ01000001.1"/>
</dbReference>
<accession>A0A1I2LK58</accession>
<dbReference type="OrthoDB" id="38899at2157"/>
<dbReference type="AlphaFoldDB" id="A0A1I2LK58"/>
<proteinExistence type="predicted"/>
<dbReference type="PRINTS" id="PR00368">
    <property type="entry name" value="FADPNR"/>
</dbReference>
<dbReference type="STRING" id="553467.SAMN04488063_0234"/>
<dbReference type="Gene3D" id="3.50.50.100">
    <property type="match status" value="1"/>
</dbReference>
<reference evidence="3" key="1">
    <citation type="submission" date="2016-10" db="EMBL/GenBank/DDBJ databases">
        <authorList>
            <person name="Varghese N."/>
            <person name="Submissions S."/>
        </authorList>
    </citation>
    <scope>NUCLEOTIDE SEQUENCE [LARGE SCALE GENOMIC DNA]</scope>
    <source>
        <strain evidence="3">CGMCC 1.7739</strain>
    </source>
</reference>
<evidence type="ECO:0000259" key="1">
    <source>
        <dbReference type="Pfam" id="PF07992"/>
    </source>
</evidence>
<organism evidence="2 3">
    <name type="scientific">Halopelagius inordinatus</name>
    <dbReference type="NCBI Taxonomy" id="553467"/>
    <lineage>
        <taxon>Archaea</taxon>
        <taxon>Methanobacteriati</taxon>
        <taxon>Methanobacteriota</taxon>
        <taxon>Stenosarchaea group</taxon>
        <taxon>Halobacteria</taxon>
        <taxon>Halobacteriales</taxon>
        <taxon>Haloferacaceae</taxon>
    </lineage>
</organism>
<dbReference type="GO" id="GO:0016491">
    <property type="term" value="F:oxidoreductase activity"/>
    <property type="evidence" value="ECO:0007669"/>
    <property type="project" value="InterPro"/>
</dbReference>
<dbReference type="Pfam" id="PF07992">
    <property type="entry name" value="Pyr_redox_2"/>
    <property type="match status" value="1"/>
</dbReference>
<feature type="domain" description="FAD/NAD(P)-binding" evidence="1">
    <location>
        <begin position="4"/>
        <end position="305"/>
    </location>
</feature>
<gene>
    <name evidence="2" type="ORF">SAMN04488063_0234</name>
</gene>
<dbReference type="InterPro" id="IPR052541">
    <property type="entry name" value="SQRD"/>
</dbReference>
<dbReference type="PANTHER" id="PTHR43755:SF1">
    <property type="entry name" value="FAD-DEPENDENT PYRIDINE NUCLEOTIDE-DISULPHIDE OXIDOREDUCTASE"/>
    <property type="match status" value="1"/>
</dbReference>
<name>A0A1I2LK58_9EURY</name>
<dbReference type="SUPFAM" id="SSF51905">
    <property type="entry name" value="FAD/NAD(P)-binding domain"/>
    <property type="match status" value="2"/>
</dbReference>
<sequence length="380" mass="41907">MTQRIVIIGGGTGGSVLANRLADGLAPEIDEDDVEVTLVNDSTDHVYKPVWLYVAFGQRDVADGVRPLADLVDSRVDLVYDRVEGIDKDAKRLTLRQGAALSYDYLVLATGATITPEEVPGLKEGAHDFYSADGAERLRDELAEFTEGHLVLSVVGSPHMCPAAPVEFVMMADEWFRERGLRDQVDITYTYPIQRLHGKVPIHEWAEPRFEERGIDTVTFFNAEEVDPESGVIRSMEGEELDYDLLVGIPPHRGDRLVTDSGLGDDGWVEVDQHTLEAARADDVYALGDASDVSAPKAGSAAHYQASVVADRIASQVREQVPTATYDGKTVCFIEAGTNEATFVSFDYENEPVVRPESKFVHWAKLAYNESYWLTARGLL</sequence>
<dbReference type="InterPro" id="IPR023753">
    <property type="entry name" value="FAD/NAD-binding_dom"/>
</dbReference>
<dbReference type="PANTHER" id="PTHR43755">
    <property type="match status" value="1"/>
</dbReference>
<keyword evidence="3" id="KW-1185">Reference proteome</keyword>